<evidence type="ECO:0000259" key="1">
    <source>
        <dbReference type="PROSITE" id="PS51762"/>
    </source>
</evidence>
<dbReference type="Gene3D" id="2.60.40.10">
    <property type="entry name" value="Immunoglobulins"/>
    <property type="match status" value="2"/>
</dbReference>
<dbReference type="Pfam" id="PF25275">
    <property type="entry name" value="Golvesin_C"/>
    <property type="match status" value="4"/>
</dbReference>
<reference evidence="2" key="1">
    <citation type="submission" date="2020-09" db="EMBL/GenBank/DDBJ databases">
        <title>A novel bacterium of genus Paenibacillus, isolated from South China Sea.</title>
        <authorList>
            <person name="Huang H."/>
            <person name="Mo K."/>
            <person name="Hu Y."/>
        </authorList>
    </citation>
    <scope>NUCLEOTIDE SEQUENCE</scope>
    <source>
        <strain evidence="2">IB182496</strain>
    </source>
</reference>
<dbReference type="GO" id="GO:0004553">
    <property type="term" value="F:hydrolase activity, hydrolyzing O-glycosyl compounds"/>
    <property type="evidence" value="ECO:0007669"/>
    <property type="project" value="InterPro"/>
</dbReference>
<protein>
    <submittedName>
        <fullName evidence="2">Family 16 glycosylhydrolase</fullName>
    </submittedName>
</protein>
<dbReference type="InterPro" id="IPR000757">
    <property type="entry name" value="Beta-glucanase-like"/>
</dbReference>
<dbReference type="AlphaFoldDB" id="A0A927GU13"/>
<gene>
    <name evidence="2" type="ORF">IDH44_20940</name>
</gene>
<name>A0A927GU13_9BACL</name>
<evidence type="ECO:0000313" key="2">
    <source>
        <dbReference type="EMBL" id="MBD2847665.1"/>
    </source>
</evidence>
<dbReference type="InterPro" id="IPR013320">
    <property type="entry name" value="ConA-like_dom_sf"/>
</dbReference>
<dbReference type="EMBL" id="JACXIZ010000043">
    <property type="protein sequence ID" value="MBD2847665.1"/>
    <property type="molecule type" value="Genomic_DNA"/>
</dbReference>
<dbReference type="Proteomes" id="UP000621560">
    <property type="component" value="Unassembled WGS sequence"/>
</dbReference>
<dbReference type="InterPro" id="IPR013783">
    <property type="entry name" value="Ig-like_fold"/>
</dbReference>
<accession>A0A927GU13</accession>
<dbReference type="GO" id="GO:0005975">
    <property type="term" value="P:carbohydrate metabolic process"/>
    <property type="evidence" value="ECO:0007669"/>
    <property type="project" value="InterPro"/>
</dbReference>
<dbReference type="RefSeq" id="WP_190920771.1">
    <property type="nucleotide sequence ID" value="NZ_JACXIZ010000043.1"/>
</dbReference>
<keyword evidence="3" id="KW-1185">Reference proteome</keyword>
<dbReference type="InterPro" id="IPR033803">
    <property type="entry name" value="CBD-like_Golvesin-Xly"/>
</dbReference>
<dbReference type="SUPFAM" id="SSF49899">
    <property type="entry name" value="Concanavalin A-like lectins/glucanases"/>
    <property type="match status" value="1"/>
</dbReference>
<sequence length="1153" mass="125441">MHQSKKWRILLLATVAVLVLLLQRHEAAAALPADEYVLVPEVSDEFDGSALDTGKWLYRKDTRFFGRNVPENVNVLIDPDEPATSALRLTFDQANQPNGGVPYTSGGVISKELLGYGYYEIRAKLWADGNGLHQSFWNMGLNYAADHANYLPFMNMINEIDMFEVDSDSPTELYATSHYHHVPYGRHVKPEGSESIVAIADPSAGYRVYGFEWLPDRVVWYVDGEVIKTYPYQGPHAMQNLWITALQLSHDALEVDNATLPGHMWVDYFRYYRKAQADLIQPPPRAILIDNADAAYAESGTWSGSDIPFGYEDRATRQSNDPGAEASWDVNVEAGEYEVFLWNPSYFDNTSAATAYTVSHSGRTASGILDQSAAGQNWVSLGIYAFAGESGEAVAIAKPDDDGRYIRADSVMLAPVAALAAHEQPGAYAELEGTWGTSTAVAGWDGGLSRYASGRASARLSPEVAAPGTYAVQVWLPVHANNSTSVTYSVYADGQSGERVVNAAQGSSRWLDLGTYTVQEGEVRVEIANALGYGVVRADAVKLIPSVPQDAVAPAQPQGLDAQASVDGTSGNYRIALDWADNTEDDLAGYIVEMNGYRIYQTLRHRSRATLERLLPDHTFAVAVRAVDYSGNVSAPAVLSVTSASDATPPAVPGGELTARPGASGTLLAELGTLGDYWRAANTEYDLQGYYYYVDGVRHNSTPVGRTYTVDGLTNGKRYAITVTAVDMEGNESAPTAAVNAAPIEQHIAAYATELSGYTRGGDWIKWWQRGEFGRVTVTQQYGPDAYFEWAPVTGVEAKTYEVWVWNARHMEGTTAARYTIANGTDTVEVMRSQFGKTPDSGWDYLGTFAFSGTEDDRIRVRKDPSDPDASTYLLANGVKLVPVAPITIDYGDSGYLEQGGWHASGLAGHDGDGSRYADPGSAGSASVRWTPTIAAARMYDVYLYKVTGPGSDPAAEVKVHYDGGESVHQLDHVSGDSEWVYLGRYPFRAGEEGYVESSLHTDWAVARADAVRFEPVERPIIVDNGDVGYSESGSWQSSGLTGYNGTGTRFSATSTVQQHSATWRPDFPGDGLYTVSIYQVVHATSDPNTLIEVVHSGGTDTHVLDYSAGSSGWVELGTYAFDEGEQGYVRLWHQTAWRNARADAVRWEPAAP</sequence>
<organism evidence="2 3">
    <name type="scientific">Paenibacillus sabuli</name>
    <dbReference type="NCBI Taxonomy" id="2772509"/>
    <lineage>
        <taxon>Bacteria</taxon>
        <taxon>Bacillati</taxon>
        <taxon>Bacillota</taxon>
        <taxon>Bacilli</taxon>
        <taxon>Bacillales</taxon>
        <taxon>Paenibacillaceae</taxon>
        <taxon>Paenibacillus</taxon>
    </lineage>
</organism>
<comment type="caution">
    <text evidence="2">The sequence shown here is derived from an EMBL/GenBank/DDBJ whole genome shotgun (WGS) entry which is preliminary data.</text>
</comment>
<dbReference type="Pfam" id="PF00722">
    <property type="entry name" value="Glyco_hydro_16"/>
    <property type="match status" value="1"/>
</dbReference>
<feature type="domain" description="GH16" evidence="1">
    <location>
        <begin position="24"/>
        <end position="277"/>
    </location>
</feature>
<proteinExistence type="predicted"/>
<evidence type="ECO:0000313" key="3">
    <source>
        <dbReference type="Proteomes" id="UP000621560"/>
    </source>
</evidence>
<dbReference type="PROSITE" id="PS51762">
    <property type="entry name" value="GH16_2"/>
    <property type="match status" value="1"/>
</dbReference>
<dbReference type="Gene3D" id="2.60.120.200">
    <property type="match status" value="1"/>
</dbReference>
<dbReference type="CDD" id="cd00413">
    <property type="entry name" value="Glyco_hydrolase_16"/>
    <property type="match status" value="1"/>
</dbReference>